<dbReference type="PROSITE" id="PS50977">
    <property type="entry name" value="HTH_TETR_2"/>
    <property type="match status" value="1"/>
</dbReference>
<keyword evidence="8" id="KW-1185">Reference proteome</keyword>
<dbReference type="OrthoDB" id="7584337at2"/>
<dbReference type="SUPFAM" id="SSF46689">
    <property type="entry name" value="Homeodomain-like"/>
    <property type="match status" value="1"/>
</dbReference>
<proteinExistence type="predicted"/>
<dbReference type="Pfam" id="PF14246">
    <property type="entry name" value="TetR_C_7"/>
    <property type="match status" value="1"/>
</dbReference>
<organism evidence="7 8">
    <name type="scientific">Metarhizobium album</name>
    <dbReference type="NCBI Taxonomy" id="2182425"/>
    <lineage>
        <taxon>Bacteria</taxon>
        <taxon>Pseudomonadati</taxon>
        <taxon>Pseudomonadota</taxon>
        <taxon>Alphaproteobacteria</taxon>
        <taxon>Hyphomicrobiales</taxon>
        <taxon>Rhizobiaceae</taxon>
        <taxon>Metarhizobium</taxon>
    </lineage>
</organism>
<dbReference type="InterPro" id="IPR009057">
    <property type="entry name" value="Homeodomain-like_sf"/>
</dbReference>
<evidence type="ECO:0000313" key="8">
    <source>
        <dbReference type="Proteomes" id="UP000245252"/>
    </source>
</evidence>
<dbReference type="EMBL" id="QFBC01000002">
    <property type="protein sequence ID" value="PWE56876.1"/>
    <property type="molecule type" value="Genomic_DNA"/>
</dbReference>
<evidence type="ECO:0000259" key="6">
    <source>
        <dbReference type="PROSITE" id="PS50977"/>
    </source>
</evidence>
<evidence type="ECO:0000256" key="3">
    <source>
        <dbReference type="ARBA" id="ARBA00023163"/>
    </source>
</evidence>
<dbReference type="Gene3D" id="1.10.357.10">
    <property type="entry name" value="Tetracycline Repressor, domain 2"/>
    <property type="match status" value="1"/>
</dbReference>
<evidence type="ECO:0000256" key="2">
    <source>
        <dbReference type="ARBA" id="ARBA00023125"/>
    </source>
</evidence>
<feature type="domain" description="HTH tetR-type" evidence="6">
    <location>
        <begin position="25"/>
        <end position="85"/>
    </location>
</feature>
<gene>
    <name evidence="7" type="ORF">DEM27_04305</name>
</gene>
<dbReference type="FunFam" id="1.10.10.60:FF:000141">
    <property type="entry name" value="TetR family transcriptional regulator"/>
    <property type="match status" value="1"/>
</dbReference>
<dbReference type="GO" id="GO:0003700">
    <property type="term" value="F:DNA-binding transcription factor activity"/>
    <property type="evidence" value="ECO:0007669"/>
    <property type="project" value="TreeGrafter"/>
</dbReference>
<dbReference type="InterPro" id="IPR050109">
    <property type="entry name" value="HTH-type_TetR-like_transc_reg"/>
</dbReference>
<keyword evidence="1" id="KW-0805">Transcription regulation</keyword>
<sequence>MSRDEQQPPAERPRGPGRRKAMPDAERRAMIIATALETFIERGYSGTTTDNVAARCRISKQTLYAFFPSKTALFVAAVAAHRQMMLDLPRPDEERLPIAETLERIFLLDISDEIERKRSTFIHMVMQEADRFPEIGEVLYREGLMRSLTDLAEWLATQRSLGRLDIDDPLSGARILMDMIFGGRGAPGPKGRDWMTPEIRSHHLRRCIAIFARGTAPQT</sequence>
<dbReference type="PANTHER" id="PTHR30055:SF234">
    <property type="entry name" value="HTH-TYPE TRANSCRIPTIONAL REGULATOR BETI"/>
    <property type="match status" value="1"/>
</dbReference>
<name>A0A2U2DU96_9HYPH</name>
<evidence type="ECO:0000313" key="7">
    <source>
        <dbReference type="EMBL" id="PWE56876.1"/>
    </source>
</evidence>
<dbReference type="Pfam" id="PF00440">
    <property type="entry name" value="TetR_N"/>
    <property type="match status" value="1"/>
</dbReference>
<dbReference type="PANTHER" id="PTHR30055">
    <property type="entry name" value="HTH-TYPE TRANSCRIPTIONAL REGULATOR RUTR"/>
    <property type="match status" value="1"/>
</dbReference>
<evidence type="ECO:0000256" key="5">
    <source>
        <dbReference type="SAM" id="MobiDB-lite"/>
    </source>
</evidence>
<keyword evidence="2 4" id="KW-0238">DNA-binding</keyword>
<comment type="caution">
    <text evidence="7">The sequence shown here is derived from an EMBL/GenBank/DDBJ whole genome shotgun (WGS) entry which is preliminary data.</text>
</comment>
<dbReference type="Proteomes" id="UP000245252">
    <property type="component" value="Unassembled WGS sequence"/>
</dbReference>
<feature type="region of interest" description="Disordered" evidence="5">
    <location>
        <begin position="1"/>
        <end position="24"/>
    </location>
</feature>
<feature type="compositionally biased region" description="Basic and acidic residues" evidence="5">
    <location>
        <begin position="1"/>
        <end position="14"/>
    </location>
</feature>
<feature type="DNA-binding region" description="H-T-H motif" evidence="4">
    <location>
        <begin position="48"/>
        <end position="67"/>
    </location>
</feature>
<evidence type="ECO:0000256" key="4">
    <source>
        <dbReference type="PROSITE-ProRule" id="PRU00335"/>
    </source>
</evidence>
<evidence type="ECO:0000256" key="1">
    <source>
        <dbReference type="ARBA" id="ARBA00023015"/>
    </source>
</evidence>
<reference evidence="7 8" key="1">
    <citation type="submission" date="2018-05" db="EMBL/GenBank/DDBJ databases">
        <title>The draft genome of strain NS-104.</title>
        <authorList>
            <person name="Hang P."/>
            <person name="Jiang J."/>
        </authorList>
    </citation>
    <scope>NUCLEOTIDE SEQUENCE [LARGE SCALE GENOMIC DNA]</scope>
    <source>
        <strain evidence="7 8">NS-104</strain>
    </source>
</reference>
<keyword evidence="3" id="KW-0804">Transcription</keyword>
<dbReference type="AlphaFoldDB" id="A0A2U2DU96"/>
<protein>
    <submittedName>
        <fullName evidence="7">TetR/AcrR family transcriptional regulator</fullName>
    </submittedName>
</protein>
<dbReference type="GO" id="GO:0000976">
    <property type="term" value="F:transcription cis-regulatory region binding"/>
    <property type="evidence" value="ECO:0007669"/>
    <property type="project" value="TreeGrafter"/>
</dbReference>
<dbReference type="RefSeq" id="WP_109456981.1">
    <property type="nucleotide sequence ID" value="NZ_QFBC01000002.1"/>
</dbReference>
<dbReference type="InterPro" id="IPR001647">
    <property type="entry name" value="HTH_TetR"/>
</dbReference>
<dbReference type="PRINTS" id="PR00455">
    <property type="entry name" value="HTHTETR"/>
</dbReference>
<dbReference type="InterPro" id="IPR039536">
    <property type="entry name" value="TetR_C_Proteobacteria"/>
</dbReference>
<accession>A0A2U2DU96</accession>